<feature type="compositionally biased region" description="Low complexity" evidence="1">
    <location>
        <begin position="168"/>
        <end position="178"/>
    </location>
</feature>
<dbReference type="EMBL" id="WPNZ01000031">
    <property type="protein sequence ID" value="MVO90292.1"/>
    <property type="molecule type" value="Genomic_DNA"/>
</dbReference>
<feature type="region of interest" description="Disordered" evidence="1">
    <location>
        <begin position="147"/>
        <end position="178"/>
    </location>
</feature>
<comment type="caution">
    <text evidence="2">The sequence shown here is derived from an EMBL/GenBank/DDBJ whole genome shotgun (WGS) entry which is preliminary data.</text>
</comment>
<evidence type="ECO:0000313" key="3">
    <source>
        <dbReference type="Proteomes" id="UP000483802"/>
    </source>
</evidence>
<dbReference type="Proteomes" id="UP000483802">
    <property type="component" value="Unassembled WGS sequence"/>
</dbReference>
<sequence>MASGVTQATLDYLARRLNEVAWQLPATGAEVDPVALTDDIALLAHHLTYAGERVQERFADPEPVTLPERRALMRLTEAMTAVTGATRHLTEALDCMSTGFYRQAVPAAESSPVRDAPTMLRVIAAQKCGMAHVQLLATAAQLHTESGGRAGQPALATAPGPPVPPHCVPATPASRAVR</sequence>
<name>A0A6L6X8Y2_9ACTN</name>
<keyword evidence="3" id="KW-1185">Reference proteome</keyword>
<evidence type="ECO:0000313" key="2">
    <source>
        <dbReference type="EMBL" id="MVO90292.1"/>
    </source>
</evidence>
<dbReference type="AlphaFoldDB" id="A0A6L6X8Y2"/>
<organism evidence="2 3">
    <name type="scientific">Streptomyces typhae</name>
    <dbReference type="NCBI Taxonomy" id="2681492"/>
    <lineage>
        <taxon>Bacteria</taxon>
        <taxon>Bacillati</taxon>
        <taxon>Actinomycetota</taxon>
        <taxon>Actinomycetes</taxon>
        <taxon>Kitasatosporales</taxon>
        <taxon>Streptomycetaceae</taxon>
        <taxon>Streptomyces</taxon>
    </lineage>
</organism>
<proteinExistence type="predicted"/>
<protein>
    <submittedName>
        <fullName evidence="2">Uncharacterized protein</fullName>
    </submittedName>
</protein>
<gene>
    <name evidence="2" type="ORF">GPA10_37475</name>
</gene>
<dbReference type="RefSeq" id="WP_157169299.1">
    <property type="nucleotide sequence ID" value="NZ_WPNZ01000031.1"/>
</dbReference>
<evidence type="ECO:0000256" key="1">
    <source>
        <dbReference type="SAM" id="MobiDB-lite"/>
    </source>
</evidence>
<reference evidence="2 3" key="1">
    <citation type="submission" date="2019-11" db="EMBL/GenBank/DDBJ databases">
        <title>Streptomyces typhae sp. nov., a novel endophytic actinomycete isolated from the root of cattail pollen (Typha angustifolia L.).</title>
        <authorList>
            <person name="Peng C."/>
        </authorList>
    </citation>
    <scope>NUCLEOTIDE SEQUENCE [LARGE SCALE GENOMIC DNA]</scope>
    <source>
        <strain evidence="3">p1417</strain>
    </source>
</reference>
<accession>A0A6L6X8Y2</accession>